<evidence type="ECO:0000256" key="1">
    <source>
        <dbReference type="SAM" id="MobiDB-lite"/>
    </source>
</evidence>
<feature type="compositionally biased region" description="Gly residues" evidence="1">
    <location>
        <begin position="41"/>
        <end position="52"/>
    </location>
</feature>
<gene>
    <name evidence="2" type="ORF">SAMN05421874_103354</name>
</gene>
<evidence type="ECO:0000313" key="3">
    <source>
        <dbReference type="Proteomes" id="UP000198683"/>
    </source>
</evidence>
<accession>A0A1G8X248</accession>
<keyword evidence="3" id="KW-1185">Reference proteome</keyword>
<proteinExistence type="predicted"/>
<organism evidence="2 3">
    <name type="scientific">Nonomuraea maritima</name>
    <dbReference type="NCBI Taxonomy" id="683260"/>
    <lineage>
        <taxon>Bacteria</taxon>
        <taxon>Bacillati</taxon>
        <taxon>Actinomycetota</taxon>
        <taxon>Actinomycetes</taxon>
        <taxon>Streptosporangiales</taxon>
        <taxon>Streptosporangiaceae</taxon>
        <taxon>Nonomuraea</taxon>
    </lineage>
</organism>
<dbReference type="EMBL" id="FNFB01000003">
    <property type="protein sequence ID" value="SDJ83820.1"/>
    <property type="molecule type" value="Genomic_DNA"/>
</dbReference>
<evidence type="ECO:0000313" key="2">
    <source>
        <dbReference type="EMBL" id="SDJ83820.1"/>
    </source>
</evidence>
<reference evidence="2 3" key="1">
    <citation type="submission" date="2016-10" db="EMBL/GenBank/DDBJ databases">
        <authorList>
            <person name="de Groot N.N."/>
        </authorList>
    </citation>
    <scope>NUCLEOTIDE SEQUENCE [LARGE SCALE GENOMIC DNA]</scope>
    <source>
        <strain evidence="2 3">CGMCC 4.5681</strain>
    </source>
</reference>
<feature type="compositionally biased region" description="Basic and acidic residues" evidence="1">
    <location>
        <begin position="16"/>
        <end position="32"/>
    </location>
</feature>
<dbReference type="AlphaFoldDB" id="A0A1G8X248"/>
<feature type="region of interest" description="Disordered" evidence="1">
    <location>
        <begin position="1"/>
        <end position="64"/>
    </location>
</feature>
<dbReference type="Proteomes" id="UP000198683">
    <property type="component" value="Unassembled WGS sequence"/>
</dbReference>
<name>A0A1G8X248_9ACTN</name>
<protein>
    <submittedName>
        <fullName evidence="2">Uncharacterized protein</fullName>
    </submittedName>
</protein>
<sequence length="88" mass="9339">MHLGQDVITALENAVEDEKARQKGATPKDKMGRMPGSDPSGKGGDASDGGVAGPVCRESGYAPVAPSMRSRIRSACPVWCAYSSRRWM</sequence>